<dbReference type="InParanoid" id="A0A7J7D6K3"/>
<keyword evidence="1" id="KW-1133">Transmembrane helix</keyword>
<dbReference type="PANTHER" id="PTHR47461:SF1">
    <property type="entry name" value="PHYTOLONGIN PHYL1.2"/>
    <property type="match status" value="1"/>
</dbReference>
<dbReference type="GO" id="GO:0016020">
    <property type="term" value="C:membrane"/>
    <property type="evidence" value="ECO:0007669"/>
    <property type="project" value="InterPro"/>
</dbReference>
<dbReference type="PANTHER" id="PTHR47461">
    <property type="entry name" value="PHYTOLONGIN PHYL1.2"/>
    <property type="match status" value="1"/>
</dbReference>
<evidence type="ECO:0000313" key="2">
    <source>
        <dbReference type="EMBL" id="KAF5741952.1"/>
    </source>
</evidence>
<name>A0A7J7D6K3_TRIWF</name>
<dbReference type="FunCoup" id="A0A7J7D6K3">
    <property type="interactions" value="1549"/>
</dbReference>
<comment type="caution">
    <text evidence="2">The sequence shown here is derived from an EMBL/GenBank/DDBJ whole genome shotgun (WGS) entry which is preliminary data.</text>
</comment>
<dbReference type="AlphaFoldDB" id="A0A7J7D6K3"/>
<feature type="transmembrane region" description="Helical" evidence="1">
    <location>
        <begin position="249"/>
        <end position="270"/>
    </location>
</feature>
<keyword evidence="1" id="KW-0472">Membrane</keyword>
<evidence type="ECO:0000256" key="1">
    <source>
        <dbReference type="SAM" id="Phobius"/>
    </source>
</evidence>
<keyword evidence="1" id="KW-0812">Transmembrane</keyword>
<dbReference type="OrthoDB" id="1871923at2759"/>
<accession>A0A7J7D6K3</accession>
<dbReference type="InterPro" id="IPR044783">
    <property type="entry name" value="PHYL"/>
</dbReference>
<dbReference type="EMBL" id="JAAARO010000010">
    <property type="protein sequence ID" value="KAF5741952.1"/>
    <property type="molecule type" value="Genomic_DNA"/>
</dbReference>
<gene>
    <name evidence="2" type="ORF">HS088_TW10G00960</name>
</gene>
<organism evidence="2 3">
    <name type="scientific">Tripterygium wilfordii</name>
    <name type="common">Thunder God vine</name>
    <dbReference type="NCBI Taxonomy" id="458696"/>
    <lineage>
        <taxon>Eukaryota</taxon>
        <taxon>Viridiplantae</taxon>
        <taxon>Streptophyta</taxon>
        <taxon>Embryophyta</taxon>
        <taxon>Tracheophyta</taxon>
        <taxon>Spermatophyta</taxon>
        <taxon>Magnoliopsida</taxon>
        <taxon>eudicotyledons</taxon>
        <taxon>Gunneridae</taxon>
        <taxon>Pentapetalae</taxon>
        <taxon>rosids</taxon>
        <taxon>fabids</taxon>
        <taxon>Celastrales</taxon>
        <taxon>Celastraceae</taxon>
        <taxon>Tripterygium</taxon>
    </lineage>
</organism>
<dbReference type="Proteomes" id="UP000593562">
    <property type="component" value="Unassembled WGS sequence"/>
</dbReference>
<evidence type="ECO:0000313" key="3">
    <source>
        <dbReference type="Proteomes" id="UP000593562"/>
    </source>
</evidence>
<keyword evidence="3" id="KW-1185">Reference proteome</keyword>
<dbReference type="InterPro" id="IPR011012">
    <property type="entry name" value="Longin-like_dom_sf"/>
</dbReference>
<proteinExistence type="predicted"/>
<protein>
    <submittedName>
        <fullName evidence="2">VAMP-like protein</fullName>
    </submittedName>
</protein>
<sequence length="279" mass="31060">MGSIHNRVHYCCVSRANRTLHVYSGGDHEVENMASLCLEVTPSYHKWYFETIGRRTFGFLIEDGYVYFTIIDAGLGNPGVLQFLELVRDEFKKVARKGSRGSFSSMSSINIEEQLVPVIHRLITSLEHVSQSGNGWNVGAASSDHVGLSPLPSTANNQIDAATSTKAPLLGKSSKQEKKKAKEHVIVMRDIELEEHRKSTDRGVKVDTTALDTSSQGVATSSISLQKDLGSMRMRAGSRTIRKKWWRQVWIVLAIDAAVCLILFIIWLLICRGLECTHS</sequence>
<dbReference type="Gene3D" id="3.30.450.50">
    <property type="entry name" value="Longin domain"/>
    <property type="match status" value="1"/>
</dbReference>
<dbReference type="SUPFAM" id="SSF64356">
    <property type="entry name" value="SNARE-like"/>
    <property type="match status" value="1"/>
</dbReference>
<reference evidence="2 3" key="1">
    <citation type="journal article" date="2020" name="Nat. Commun.">
        <title>Genome of Tripterygium wilfordii and identification of cytochrome P450 involved in triptolide biosynthesis.</title>
        <authorList>
            <person name="Tu L."/>
            <person name="Su P."/>
            <person name="Zhang Z."/>
            <person name="Gao L."/>
            <person name="Wang J."/>
            <person name="Hu T."/>
            <person name="Zhou J."/>
            <person name="Zhang Y."/>
            <person name="Zhao Y."/>
            <person name="Liu Y."/>
            <person name="Song Y."/>
            <person name="Tong Y."/>
            <person name="Lu Y."/>
            <person name="Yang J."/>
            <person name="Xu C."/>
            <person name="Jia M."/>
            <person name="Peters R.J."/>
            <person name="Huang L."/>
            <person name="Gao W."/>
        </authorList>
    </citation>
    <scope>NUCLEOTIDE SEQUENCE [LARGE SCALE GENOMIC DNA]</scope>
    <source>
        <strain evidence="3">cv. XIE 37</strain>
        <tissue evidence="2">Leaf</tissue>
    </source>
</reference>